<dbReference type="GO" id="GO:0005524">
    <property type="term" value="F:ATP binding"/>
    <property type="evidence" value="ECO:0007669"/>
    <property type="project" value="UniProtKB-KW"/>
</dbReference>
<evidence type="ECO:0000256" key="2">
    <source>
        <dbReference type="HAMAP-Rule" id="MF_01539"/>
    </source>
</evidence>
<dbReference type="PANTHER" id="PTHR37825">
    <property type="entry name" value="TRNA(MET) CYTIDINE ACETATE LIGASE"/>
    <property type="match status" value="1"/>
</dbReference>
<dbReference type="EC" id="6.3.4.-" evidence="2"/>
<dbReference type="GO" id="GO:0000049">
    <property type="term" value="F:tRNA binding"/>
    <property type="evidence" value="ECO:0007669"/>
    <property type="project" value="UniProtKB-KW"/>
</dbReference>
<dbReference type="EMBL" id="JAGSCS010000003">
    <property type="protein sequence ID" value="MBR0575457.1"/>
    <property type="molecule type" value="Genomic_DNA"/>
</dbReference>
<name>A0A941HQS9_9CLOT</name>
<keyword evidence="2" id="KW-0547">Nucleotide-binding</keyword>
<comment type="similarity">
    <text evidence="2">Belongs to the TmcAL family.</text>
</comment>
<comment type="caution">
    <text evidence="2">Lacks conserved residue(s) required for the propagation of feature annotation.</text>
</comment>
<dbReference type="HAMAP" id="MF_01539">
    <property type="entry name" value="TmcAL"/>
    <property type="match status" value="1"/>
</dbReference>
<dbReference type="PANTHER" id="PTHR37825:SF1">
    <property type="entry name" value="TRNA(MET) CYTIDINE ACETATE LIGASE"/>
    <property type="match status" value="1"/>
</dbReference>
<dbReference type="InterPro" id="IPR014729">
    <property type="entry name" value="Rossmann-like_a/b/a_fold"/>
</dbReference>
<dbReference type="GO" id="GO:0006400">
    <property type="term" value="P:tRNA modification"/>
    <property type="evidence" value="ECO:0007669"/>
    <property type="project" value="UniProtKB-UniRule"/>
</dbReference>
<reference evidence="3" key="1">
    <citation type="submission" date="2021-04" db="EMBL/GenBank/DDBJ databases">
        <title>Proteiniclasticum sedimins sp. nov., an obligate anaerobic bacterium isolated from anaerobic sludge.</title>
        <authorList>
            <person name="Liu J."/>
        </authorList>
    </citation>
    <scope>NUCLEOTIDE SEQUENCE</scope>
    <source>
        <strain evidence="3">BAD-10</strain>
    </source>
</reference>
<dbReference type="RefSeq" id="WP_211799980.1">
    <property type="nucleotide sequence ID" value="NZ_JAGSCS010000003.1"/>
</dbReference>
<comment type="caution">
    <text evidence="3">The sequence shown here is derived from an EMBL/GenBank/DDBJ whole genome shotgun (WGS) entry which is preliminary data.</text>
</comment>
<comment type="catalytic activity">
    <reaction evidence="2">
        <text>cytidine(34) in elongator tRNA(Met) + acetate + ATP = N(4)-acetylcytidine(34) in elongator tRNA(Met) + AMP + diphosphate</text>
        <dbReference type="Rhea" id="RHEA:58144"/>
        <dbReference type="Rhea" id="RHEA-COMP:10693"/>
        <dbReference type="Rhea" id="RHEA-COMP:10694"/>
        <dbReference type="ChEBI" id="CHEBI:30089"/>
        <dbReference type="ChEBI" id="CHEBI:30616"/>
        <dbReference type="ChEBI" id="CHEBI:33019"/>
        <dbReference type="ChEBI" id="CHEBI:74900"/>
        <dbReference type="ChEBI" id="CHEBI:82748"/>
        <dbReference type="ChEBI" id="CHEBI:456215"/>
    </reaction>
</comment>
<dbReference type="GO" id="GO:0005737">
    <property type="term" value="C:cytoplasm"/>
    <property type="evidence" value="ECO:0007669"/>
    <property type="project" value="UniProtKB-SubCell"/>
</dbReference>
<dbReference type="Pfam" id="PF05636">
    <property type="entry name" value="HIGH_NTase1"/>
    <property type="match status" value="1"/>
</dbReference>
<comment type="subcellular location">
    <subcellularLocation>
        <location evidence="2">Cytoplasm</location>
    </subcellularLocation>
</comment>
<dbReference type="InterPro" id="IPR008513">
    <property type="entry name" value="tRNA(Met)_cyd_acetate_ligase"/>
</dbReference>
<keyword evidence="2" id="KW-0963">Cytoplasm</keyword>
<dbReference type="GO" id="GO:0016879">
    <property type="term" value="F:ligase activity, forming carbon-nitrogen bonds"/>
    <property type="evidence" value="ECO:0007669"/>
    <property type="project" value="UniProtKB-UniRule"/>
</dbReference>
<dbReference type="NCBIfam" id="NF010191">
    <property type="entry name" value="PRK13670.1"/>
    <property type="match status" value="1"/>
</dbReference>
<dbReference type="Gene3D" id="3.40.50.620">
    <property type="entry name" value="HUPs"/>
    <property type="match status" value="1"/>
</dbReference>
<keyword evidence="2" id="KW-0820">tRNA-binding</keyword>
<protein>
    <recommendedName>
        <fullName evidence="2">tRNA(Met) cytidine acetate ligase</fullName>
        <ecNumber evidence="2">6.3.4.-</ecNumber>
    </recommendedName>
</protein>
<feature type="binding site" evidence="2">
    <location>
        <position position="102"/>
    </location>
    <ligand>
        <name>ATP</name>
        <dbReference type="ChEBI" id="CHEBI:30616"/>
    </ligand>
</feature>
<evidence type="ECO:0000313" key="3">
    <source>
        <dbReference type="EMBL" id="MBR0575457.1"/>
    </source>
</evidence>
<proteinExistence type="inferred from homology"/>
<feature type="binding site" evidence="2">
    <location>
        <position position="163"/>
    </location>
    <ligand>
        <name>ATP</name>
        <dbReference type="ChEBI" id="CHEBI:30616"/>
    </ligand>
</feature>
<comment type="function">
    <text evidence="2">Catalyzes the formation of N(4)-acetylcytidine (ac(4)C) at the wobble position of elongator tRNA(Met), using acetate and ATP as substrates. First activates an acetate ion to form acetyladenylate (Ac-AMP) and then transfers the acetyl group to tRNA to form ac(4)C34.</text>
</comment>
<evidence type="ECO:0000313" key="4">
    <source>
        <dbReference type="Proteomes" id="UP000675379"/>
    </source>
</evidence>
<evidence type="ECO:0000256" key="1">
    <source>
        <dbReference type="ARBA" id="ARBA00022694"/>
    </source>
</evidence>
<keyword evidence="1 2" id="KW-0819">tRNA processing</keyword>
<keyword evidence="2" id="KW-0067">ATP-binding</keyword>
<keyword evidence="2" id="KW-0436">Ligase</keyword>
<accession>A0A941HQS9</accession>
<dbReference type="Proteomes" id="UP000675379">
    <property type="component" value="Unassembled WGS sequence"/>
</dbReference>
<gene>
    <name evidence="2" type="primary">tmcAL</name>
    <name evidence="3" type="ORF">KCG48_03790</name>
</gene>
<keyword evidence="4" id="KW-1185">Reference proteome</keyword>
<feature type="binding site" evidence="2">
    <location>
        <position position="188"/>
    </location>
    <ligand>
        <name>ATP</name>
        <dbReference type="ChEBI" id="CHEBI:30616"/>
    </ligand>
</feature>
<keyword evidence="2" id="KW-0694">RNA-binding</keyword>
<sequence length="397" mass="44509">MKTAAIISEYNPFHKGHEYQIRKTREETGATHILALMSGNFVQRGNPALVDKYRRAEMALLGGADLVLELPVPFALSSAEFFAEGAVRILDALHGVDLLSFGSEAGDLAPLQKIAHILSAEPPVYQAHLQEALAKGLSYPVARSEALLAYDASLDPAMAKSPNNILGIEYLKALIRLGSPITPYTLRRQGKDYHDQTLQEEQFASATALRKGILEDASWHGFIPSAVAATLEDLKTAGYPFVTEEDFRPLLLYRLLLEGHDLARLPDAQEGLDQRILSKLSHLREETLAEFLQEVKTKRYTHTRISRILFQFLLGLDQADLVRLRRTTPPSVKILACNERGREILASVRKTRTLDLRHNFSRTLDEFQKADQRASQIYALVNAHYDPAWDYQGFPKP</sequence>
<dbReference type="AlphaFoldDB" id="A0A941HQS9"/>
<organism evidence="3 4">
    <name type="scientific">Proteiniclasticum sediminis</name>
    <dbReference type="NCBI Taxonomy" id="2804028"/>
    <lineage>
        <taxon>Bacteria</taxon>
        <taxon>Bacillati</taxon>
        <taxon>Bacillota</taxon>
        <taxon>Clostridia</taxon>
        <taxon>Eubacteriales</taxon>
        <taxon>Clostridiaceae</taxon>
        <taxon>Proteiniclasticum</taxon>
    </lineage>
</organism>
<dbReference type="SUPFAM" id="SSF52374">
    <property type="entry name" value="Nucleotidylyl transferase"/>
    <property type="match status" value="1"/>
</dbReference>
<feature type="binding site" evidence="2">
    <location>
        <begin position="7"/>
        <end position="20"/>
    </location>
    <ligand>
        <name>ATP</name>
        <dbReference type="ChEBI" id="CHEBI:30616"/>
    </ligand>
</feature>